<sequence length="90" mass="10420">MVPGTVNELSAHDRMILDLEKTEHTSAARDALCRHIELPLDKYTVVLEGIVDTDAAYSYAPDVVNRVRHLRAERFAFERRHGRWKSRAFQ</sequence>
<accession>A0A368M9G4</accession>
<protein>
    <submittedName>
        <fullName evidence="1">DUF3263 domain-containing protein</fullName>
    </submittedName>
</protein>
<evidence type="ECO:0000313" key="2">
    <source>
        <dbReference type="Proteomes" id="UP000283000"/>
    </source>
</evidence>
<dbReference type="Proteomes" id="UP000283000">
    <property type="component" value="Chromosome"/>
</dbReference>
<dbReference type="Pfam" id="PF11662">
    <property type="entry name" value="DUF3263"/>
    <property type="match status" value="1"/>
</dbReference>
<reference evidence="1 2" key="2">
    <citation type="submission" date="2019-01" db="EMBL/GenBank/DDBJ databases">
        <title>Comparative genomic analysis of Brevibacterium aurantiacum sheds light on its evolution and its adaptation to smear-ripened cheeses.</title>
        <authorList>
            <person name="Moineau S."/>
        </authorList>
    </citation>
    <scope>NUCLEOTIDE SEQUENCE [LARGE SCALE GENOMIC DNA]</scope>
    <source>
        <strain evidence="1 2">SMQ-1417</strain>
    </source>
</reference>
<organism evidence="1 2">
    <name type="scientific">Brevibacterium aurantiacum</name>
    <dbReference type="NCBI Taxonomy" id="273384"/>
    <lineage>
        <taxon>Bacteria</taxon>
        <taxon>Bacillati</taxon>
        <taxon>Actinomycetota</taxon>
        <taxon>Actinomycetes</taxon>
        <taxon>Micrococcales</taxon>
        <taxon>Brevibacteriaceae</taxon>
        <taxon>Brevibacterium</taxon>
    </lineage>
</organism>
<dbReference type="AlphaFoldDB" id="A0A368M9G4"/>
<reference evidence="1 2" key="1">
    <citation type="submission" date="2017-12" db="EMBL/GenBank/DDBJ databases">
        <authorList>
            <person name="Levesque S."/>
        </authorList>
    </citation>
    <scope>NUCLEOTIDE SEQUENCE [LARGE SCALE GENOMIC DNA]</scope>
    <source>
        <strain evidence="1 2">SMQ-1417</strain>
    </source>
</reference>
<name>A0A368M9G4_BREAU</name>
<evidence type="ECO:0000313" key="1">
    <source>
        <dbReference type="EMBL" id="AZT91970.1"/>
    </source>
</evidence>
<proteinExistence type="predicted"/>
<dbReference type="EMBL" id="CP025330">
    <property type="protein sequence ID" value="AZT91970.1"/>
    <property type="molecule type" value="Genomic_DNA"/>
</dbReference>
<dbReference type="InterPro" id="IPR021678">
    <property type="entry name" value="DUF3263"/>
</dbReference>
<dbReference type="RefSeq" id="WP_009882183.1">
    <property type="nucleotide sequence ID" value="NZ_AAGP01000005.1"/>
</dbReference>
<gene>
    <name evidence="1" type="ORF">CXR23_01425</name>
</gene>
<dbReference type="OrthoDB" id="4807142at2"/>